<evidence type="ECO:0000256" key="4">
    <source>
        <dbReference type="ARBA" id="ARBA00023004"/>
    </source>
</evidence>
<comment type="cofactor">
    <cofactor evidence="1">
        <name>[4Fe-4S] cluster</name>
        <dbReference type="ChEBI" id="CHEBI:49883"/>
    </cofactor>
</comment>
<dbReference type="Gene3D" id="3.20.20.70">
    <property type="entry name" value="Aldolase class I"/>
    <property type="match status" value="1"/>
</dbReference>
<protein>
    <submittedName>
        <fullName evidence="7">Radical SAM protein</fullName>
    </submittedName>
</protein>
<dbReference type="RefSeq" id="WP_211547029.1">
    <property type="nucleotide sequence ID" value="NZ_JAGTUF010000004.1"/>
</dbReference>
<dbReference type="InterPro" id="IPR007197">
    <property type="entry name" value="rSAM"/>
</dbReference>
<dbReference type="PANTHER" id="PTHR11228:SF7">
    <property type="entry name" value="PQQA PEPTIDE CYCLASE"/>
    <property type="match status" value="1"/>
</dbReference>
<dbReference type="PROSITE" id="PS51918">
    <property type="entry name" value="RADICAL_SAM"/>
    <property type="match status" value="1"/>
</dbReference>
<dbReference type="CDD" id="cd21109">
    <property type="entry name" value="SPASM"/>
    <property type="match status" value="1"/>
</dbReference>
<dbReference type="Pfam" id="PF04055">
    <property type="entry name" value="Radical_SAM"/>
    <property type="match status" value="1"/>
</dbReference>
<sequence>MEKGRELSLEGKLRQSAIRDRIGELLADPSRSHPWVIEMDPTTACNLACHDCISANLLNQGGFERERIKEMAREFKEMGVRAVVLIGGGEPMAHPEFGTLVDYFHENDIHVGVTSNGTLISRYMDQLANKCKWVRISVDAGTDETFREFRPAPNGRSMFGTVIEGMRELGKRKTGKLGYSFLVLSKTDEAGTLIATNARDIAAAAHVAKEVGCDYFEVKPSFDMMHFLVNQQVSVNDIVAEQMKQIAHLQTDTFKIISPYTLGESLDGATTQIKPYTRCLVASTRTVVTPSGVYVCPYHRGNLNMRIGDSNKQSLGEIWESARRDSVMKRLNPAIHCSFHCIRHKSNLLLEKWAAEGINEPPVDDYDFFV</sequence>
<dbReference type="SFLD" id="SFLDG01067">
    <property type="entry name" value="SPASM/twitch_domain_containing"/>
    <property type="match status" value="1"/>
</dbReference>
<accession>A0ABS5IA96</accession>
<dbReference type="SFLD" id="SFLDS00029">
    <property type="entry name" value="Radical_SAM"/>
    <property type="match status" value="1"/>
</dbReference>
<dbReference type="InterPro" id="IPR023885">
    <property type="entry name" value="4Fe4S-binding_SPASM_dom"/>
</dbReference>
<gene>
    <name evidence="7" type="ORF">KEC16_06425</name>
</gene>
<dbReference type="EMBL" id="JAGTUF010000004">
    <property type="protein sequence ID" value="MBR9971342.1"/>
    <property type="molecule type" value="Genomic_DNA"/>
</dbReference>
<dbReference type="CDD" id="cd01335">
    <property type="entry name" value="Radical_SAM"/>
    <property type="match status" value="1"/>
</dbReference>
<dbReference type="InterPro" id="IPR058240">
    <property type="entry name" value="rSAM_sf"/>
</dbReference>
<keyword evidence="3" id="KW-0479">Metal-binding</keyword>
<evidence type="ECO:0000256" key="3">
    <source>
        <dbReference type="ARBA" id="ARBA00022723"/>
    </source>
</evidence>
<dbReference type="Proteomes" id="UP000680714">
    <property type="component" value="Unassembled WGS sequence"/>
</dbReference>
<name>A0ABS5IA96_9PROT</name>
<keyword evidence="2" id="KW-0949">S-adenosyl-L-methionine</keyword>
<evidence type="ECO:0000313" key="7">
    <source>
        <dbReference type="EMBL" id="MBR9971342.1"/>
    </source>
</evidence>
<keyword evidence="8" id="KW-1185">Reference proteome</keyword>
<evidence type="ECO:0000256" key="2">
    <source>
        <dbReference type="ARBA" id="ARBA00022691"/>
    </source>
</evidence>
<proteinExistence type="predicted"/>
<comment type="caution">
    <text evidence="7">The sequence shown here is derived from an EMBL/GenBank/DDBJ whole genome shotgun (WGS) entry which is preliminary data.</text>
</comment>
<keyword evidence="5" id="KW-0411">Iron-sulfur</keyword>
<feature type="domain" description="Radical SAM core" evidence="6">
    <location>
        <begin position="28"/>
        <end position="252"/>
    </location>
</feature>
<dbReference type="Pfam" id="PF13186">
    <property type="entry name" value="SPASM"/>
    <property type="match status" value="1"/>
</dbReference>
<dbReference type="InterPro" id="IPR013785">
    <property type="entry name" value="Aldolase_TIM"/>
</dbReference>
<dbReference type="SUPFAM" id="SSF102114">
    <property type="entry name" value="Radical SAM enzymes"/>
    <property type="match status" value="1"/>
</dbReference>
<evidence type="ECO:0000256" key="1">
    <source>
        <dbReference type="ARBA" id="ARBA00001966"/>
    </source>
</evidence>
<evidence type="ECO:0000259" key="6">
    <source>
        <dbReference type="PROSITE" id="PS51918"/>
    </source>
</evidence>
<organism evidence="7 8">
    <name type="scientific">Magnetospirillum sulfuroxidans</name>
    <dbReference type="NCBI Taxonomy" id="611300"/>
    <lineage>
        <taxon>Bacteria</taxon>
        <taxon>Pseudomonadati</taxon>
        <taxon>Pseudomonadota</taxon>
        <taxon>Alphaproteobacteria</taxon>
        <taxon>Rhodospirillales</taxon>
        <taxon>Rhodospirillaceae</taxon>
        <taxon>Magnetospirillum</taxon>
    </lineage>
</organism>
<dbReference type="PANTHER" id="PTHR11228">
    <property type="entry name" value="RADICAL SAM DOMAIN PROTEIN"/>
    <property type="match status" value="1"/>
</dbReference>
<evidence type="ECO:0000256" key="5">
    <source>
        <dbReference type="ARBA" id="ARBA00023014"/>
    </source>
</evidence>
<dbReference type="InterPro" id="IPR050377">
    <property type="entry name" value="Radical_SAM_PqqE_MftC-like"/>
</dbReference>
<reference evidence="7 8" key="1">
    <citation type="submission" date="2021-04" db="EMBL/GenBank/DDBJ databases">
        <title>Magnetospirillum sulfuroxidans sp. nov., a facultative chemolithoautotrophic sulfur-oxidizing alphaproteobacterium isolated from freshwater sediment and proposals for Paramagetospirillum gen. nov., and Magnetospirillaceae fam. nov.</title>
        <authorList>
            <person name="Koziaeva V."/>
            <person name="Geelhoed J.S."/>
            <person name="Sorokin D.Y."/>
            <person name="Grouzdev D.S."/>
        </authorList>
    </citation>
    <scope>NUCLEOTIDE SEQUENCE [LARGE SCALE GENOMIC DNA]</scope>
    <source>
        <strain evidence="7 8">J10</strain>
    </source>
</reference>
<keyword evidence="4" id="KW-0408">Iron</keyword>
<evidence type="ECO:0000313" key="8">
    <source>
        <dbReference type="Proteomes" id="UP000680714"/>
    </source>
</evidence>